<dbReference type="RefSeq" id="WP_191272925.1">
    <property type="nucleotide sequence ID" value="NZ_BNDS01000008.1"/>
</dbReference>
<gene>
    <name evidence="1" type="ORF">AM1BK_23200</name>
</gene>
<organism evidence="1 2">
    <name type="scientific">Neobacillus kokaensis</name>
    <dbReference type="NCBI Taxonomy" id="2759023"/>
    <lineage>
        <taxon>Bacteria</taxon>
        <taxon>Bacillati</taxon>
        <taxon>Bacillota</taxon>
        <taxon>Bacilli</taxon>
        <taxon>Bacillales</taxon>
        <taxon>Bacillaceae</taxon>
        <taxon>Neobacillus</taxon>
    </lineage>
</organism>
<keyword evidence="2" id="KW-1185">Reference proteome</keyword>
<comment type="caution">
    <text evidence="1">The sequence shown here is derived from an EMBL/GenBank/DDBJ whole genome shotgun (WGS) entry which is preliminary data.</text>
</comment>
<protein>
    <submittedName>
        <fullName evidence="1">Uncharacterized protein</fullName>
    </submittedName>
</protein>
<reference evidence="1 2" key="1">
    <citation type="journal article" date="2022" name="Int. J. Syst. Evol. Microbiol.">
        <title>Neobacillus kokaensis sp. nov., isolated from soil.</title>
        <authorList>
            <person name="Yuki K."/>
            <person name="Matsubara H."/>
            <person name="Yamaguchi S."/>
        </authorList>
    </citation>
    <scope>NUCLEOTIDE SEQUENCE [LARGE SCALE GENOMIC DNA]</scope>
    <source>
        <strain evidence="1 2">LOB 377</strain>
    </source>
</reference>
<accession>A0ABQ3N263</accession>
<sequence>MKKTKKKKEDGFFKEVIAEITSSFIFEVAWNIVMFIPRLLVRIIKEMW</sequence>
<name>A0ABQ3N263_9BACI</name>
<dbReference type="Proteomes" id="UP000637074">
    <property type="component" value="Unassembled WGS sequence"/>
</dbReference>
<evidence type="ECO:0000313" key="2">
    <source>
        <dbReference type="Proteomes" id="UP000637074"/>
    </source>
</evidence>
<proteinExistence type="predicted"/>
<evidence type="ECO:0000313" key="1">
    <source>
        <dbReference type="EMBL" id="GHH98777.1"/>
    </source>
</evidence>
<dbReference type="EMBL" id="BNDS01000008">
    <property type="protein sequence ID" value="GHH98777.1"/>
    <property type="molecule type" value="Genomic_DNA"/>
</dbReference>